<sequence length="728" mass="82790">MKDGFIKVAAATPDVRVADCEYNATEIIRMIHEMEEQGAKVMVFPELCITAYTCGDLFWQENLLEEAKVQLVRIAEETKEVDALIFVGLPLEYNGKLYNVAAGLNHGEILGFVPKTYLPNYNEFYEARYFTSGEHVDGTVHIDREAYKERYDSDFDDVEFDIEMASFDEFEELEEIEDFNDEDFDDEDFDDEDFDDEDFDDEDFDDGDFDDEDFFDDDEMEDDELYEEDIWISPNTIFTSEDMPKLQIAAEICEDLWVPNPPSVAHAFHGANLIVNLSASDEVVGKDSYRKSLVSAQSARLLCGYIYATAGEGESTQDVVYGGHNLIAENGSILAESRRFTNGVIYADLDIHRLDNERRRMTTCQFAPDLAPEGKDISYNEAPFTLENTETVLTRKFDSRPFVPGIKEERERRCDEILNIQAMGLKKRLAHIHCQNAVIGLSGGLDSTLALLVTVRAFDMLGMDRSKITAVTMPCFGTTDRTYNNACQLSKCLGATLKEVNIREAVNLHFRDIGHDPEVHDVTYENGQARERTQILMDIANQSGGIVIGTGDLSELALGWATYNGDHMSMYAVNSSVPKTLVRHLVRYYADTCEDQKLAEILLDILDTPVSPELLPPKDGVISQKTEDLVGPYELHDFFLYYMLRWTFPPKKIFRLAQNAFAGEYDDETILKWLKTFYRRFFMQQFKRSCLPDGPKVGSVAVSPRGDLRMPSDACATLWKKELDQIRI</sequence>
<evidence type="ECO:0000313" key="12">
    <source>
        <dbReference type="EMBL" id="RHE39970.1"/>
    </source>
</evidence>
<protein>
    <recommendedName>
        <fullName evidence="7 8">Glutamine-dependent NAD(+) synthetase</fullName>
        <ecNumber evidence="7 8">6.3.5.1</ecNumber>
    </recommendedName>
    <alternativeName>
        <fullName evidence="7 8">NAD(+) synthase [glutamine-hydrolyzing]</fullName>
    </alternativeName>
</protein>
<feature type="binding site" evidence="7">
    <location>
        <position position="280"/>
    </location>
    <ligand>
        <name>L-glutamine</name>
        <dbReference type="ChEBI" id="CHEBI:58359"/>
    </ligand>
</feature>
<dbReference type="EMBL" id="QSKF01000006">
    <property type="protein sequence ID" value="RHE39970.1"/>
    <property type="molecule type" value="Genomic_DNA"/>
</dbReference>
<dbReference type="RefSeq" id="WP_118048946.1">
    <property type="nucleotide sequence ID" value="NZ_CABJFK010000006.1"/>
</dbReference>
<dbReference type="Gene3D" id="3.40.50.620">
    <property type="entry name" value="HUPs"/>
    <property type="match status" value="1"/>
</dbReference>
<dbReference type="InterPro" id="IPR003694">
    <property type="entry name" value="NAD_synthase"/>
</dbReference>
<dbReference type="PANTHER" id="PTHR23090:SF9">
    <property type="entry name" value="GLUTAMINE-DEPENDENT NAD(+) SYNTHETASE"/>
    <property type="match status" value="1"/>
</dbReference>
<feature type="domain" description="CN hydrolase" evidence="11">
    <location>
        <begin position="6"/>
        <end position="351"/>
    </location>
</feature>
<evidence type="ECO:0000256" key="10">
    <source>
        <dbReference type="SAM" id="MobiDB-lite"/>
    </source>
</evidence>
<evidence type="ECO:0000256" key="3">
    <source>
        <dbReference type="ARBA" id="ARBA00022598"/>
    </source>
</evidence>
<dbReference type="PROSITE" id="PS50263">
    <property type="entry name" value="CN_HYDROLASE"/>
    <property type="match status" value="1"/>
</dbReference>
<dbReference type="InterPro" id="IPR041856">
    <property type="entry name" value="NAD+_synth_C"/>
</dbReference>
<dbReference type="GO" id="GO:0003952">
    <property type="term" value="F:NAD+ synthase (glutamine-hydrolyzing) activity"/>
    <property type="evidence" value="ECO:0007669"/>
    <property type="project" value="UniProtKB-UniRule"/>
</dbReference>
<evidence type="ECO:0000256" key="7">
    <source>
        <dbReference type="HAMAP-Rule" id="MF_02090"/>
    </source>
</evidence>
<dbReference type="AlphaFoldDB" id="A0A414J6E5"/>
<accession>A0A414J6E5</accession>
<dbReference type="NCBIfam" id="NF002730">
    <property type="entry name" value="PRK02628.1"/>
    <property type="match status" value="1"/>
</dbReference>
<dbReference type="CDD" id="cd00553">
    <property type="entry name" value="NAD_synthase"/>
    <property type="match status" value="1"/>
</dbReference>
<feature type="active site" description="Nucleophile; for glutaminase activity" evidence="7">
    <location>
        <position position="253"/>
    </location>
</feature>
<evidence type="ECO:0000256" key="2">
    <source>
        <dbReference type="ARBA" id="ARBA00007145"/>
    </source>
</evidence>
<dbReference type="InterPro" id="IPR014445">
    <property type="entry name" value="Gln-dep_NAD_synthase"/>
</dbReference>
<dbReference type="GO" id="GO:0005524">
    <property type="term" value="F:ATP binding"/>
    <property type="evidence" value="ECO:0007669"/>
    <property type="project" value="UniProtKB-UniRule"/>
</dbReference>
<keyword evidence="5 7" id="KW-0067">ATP-binding</keyword>
<name>A0A414J6E5_9FIRM</name>
<dbReference type="GO" id="GO:0009435">
    <property type="term" value="P:NAD+ biosynthetic process"/>
    <property type="evidence" value="ECO:0007669"/>
    <property type="project" value="UniProtKB-UniRule"/>
</dbReference>
<dbReference type="GO" id="GO:0004359">
    <property type="term" value="F:glutaminase activity"/>
    <property type="evidence" value="ECO:0007669"/>
    <property type="project" value="InterPro"/>
</dbReference>
<comment type="similarity">
    <text evidence="9">Belongs to the NAD synthetase family.</text>
</comment>
<dbReference type="Gene3D" id="3.60.110.10">
    <property type="entry name" value="Carbon-nitrogen hydrolase"/>
    <property type="match status" value="2"/>
</dbReference>
<comment type="pathway">
    <text evidence="1 7 8">Cofactor biosynthesis; NAD(+) biosynthesis; NAD(+) from deamido-NAD(+) (L-Gln route): step 1/1.</text>
</comment>
<dbReference type="EC" id="6.3.5.1" evidence="7 8"/>
<comment type="function">
    <text evidence="7">Catalyzes the ATP-dependent amidation of deamido-NAD to form NAD. Uses L-glutamine as a nitrogen source.</text>
</comment>
<dbReference type="NCBIfam" id="TIGR00552">
    <property type="entry name" value="nadE"/>
    <property type="match status" value="1"/>
</dbReference>
<dbReference type="InterPro" id="IPR014729">
    <property type="entry name" value="Rossmann-like_a/b/a_fold"/>
</dbReference>
<evidence type="ECO:0000256" key="5">
    <source>
        <dbReference type="ARBA" id="ARBA00022840"/>
    </source>
</evidence>
<feature type="binding site" evidence="7">
    <location>
        <position position="286"/>
    </location>
    <ligand>
        <name>L-glutamine</name>
        <dbReference type="ChEBI" id="CHEBI:58359"/>
    </ligand>
</feature>
<comment type="catalytic activity">
    <reaction evidence="7 8">
        <text>deamido-NAD(+) + L-glutamine + ATP + H2O = L-glutamate + AMP + diphosphate + NAD(+) + H(+)</text>
        <dbReference type="Rhea" id="RHEA:24384"/>
        <dbReference type="ChEBI" id="CHEBI:15377"/>
        <dbReference type="ChEBI" id="CHEBI:15378"/>
        <dbReference type="ChEBI" id="CHEBI:29985"/>
        <dbReference type="ChEBI" id="CHEBI:30616"/>
        <dbReference type="ChEBI" id="CHEBI:33019"/>
        <dbReference type="ChEBI" id="CHEBI:57540"/>
        <dbReference type="ChEBI" id="CHEBI:58359"/>
        <dbReference type="ChEBI" id="CHEBI:58437"/>
        <dbReference type="ChEBI" id="CHEBI:456215"/>
        <dbReference type="EC" id="6.3.5.1"/>
    </reaction>
</comment>
<reference evidence="12 13" key="1">
    <citation type="submission" date="2018-08" db="EMBL/GenBank/DDBJ databases">
        <title>A genome reference for cultivated species of the human gut microbiota.</title>
        <authorList>
            <person name="Zou Y."/>
            <person name="Xue W."/>
            <person name="Luo G."/>
        </authorList>
    </citation>
    <scope>NUCLEOTIDE SEQUENCE [LARGE SCALE GENOMIC DNA]</scope>
    <source>
        <strain evidence="12 13">AM28-23</strain>
    </source>
</reference>
<dbReference type="SUPFAM" id="SSF56317">
    <property type="entry name" value="Carbon-nitrogen hydrolase"/>
    <property type="match status" value="2"/>
</dbReference>
<dbReference type="CDD" id="cd07570">
    <property type="entry name" value="GAT_Gln-NAD-synth"/>
    <property type="match status" value="1"/>
</dbReference>
<evidence type="ECO:0000256" key="8">
    <source>
        <dbReference type="PIRNR" id="PIRNR006630"/>
    </source>
</evidence>
<dbReference type="InterPro" id="IPR022310">
    <property type="entry name" value="NAD/GMP_synthase"/>
</dbReference>
<dbReference type="InterPro" id="IPR003010">
    <property type="entry name" value="C-N_Hydrolase"/>
</dbReference>
<dbReference type="GO" id="GO:0005737">
    <property type="term" value="C:cytoplasm"/>
    <property type="evidence" value="ECO:0007669"/>
    <property type="project" value="InterPro"/>
</dbReference>
<keyword evidence="4 7" id="KW-0547">Nucleotide-binding</keyword>
<feature type="binding site" evidence="7">
    <location>
        <begin position="560"/>
        <end position="563"/>
    </location>
    <ligand>
        <name>deamido-NAD(+)</name>
        <dbReference type="ChEBI" id="CHEBI:58437"/>
        <note>ligand shared between two neighboring subunits</note>
    </ligand>
</feature>
<dbReference type="PIRSF" id="PIRSF006630">
    <property type="entry name" value="NADS_GAT"/>
    <property type="match status" value="1"/>
</dbReference>
<proteinExistence type="inferred from homology"/>
<feature type="binding site" evidence="7">
    <location>
        <position position="555"/>
    </location>
    <ligand>
        <name>deamido-NAD(+)</name>
        <dbReference type="ChEBI" id="CHEBI:58437"/>
        <note>ligand shared between two neighboring subunits</note>
    </ligand>
</feature>
<organism evidence="12 13">
    <name type="scientific">Blautia obeum</name>
    <dbReference type="NCBI Taxonomy" id="40520"/>
    <lineage>
        <taxon>Bacteria</taxon>
        <taxon>Bacillati</taxon>
        <taxon>Bacillota</taxon>
        <taxon>Clostridia</taxon>
        <taxon>Lachnospirales</taxon>
        <taxon>Lachnospiraceae</taxon>
        <taxon>Blautia</taxon>
    </lineage>
</organism>
<feature type="binding site" evidence="7">
    <location>
        <position position="526"/>
    </location>
    <ligand>
        <name>deamido-NAD(+)</name>
        <dbReference type="ChEBI" id="CHEBI:58437"/>
        <note>ligand shared between two neighboring subunits</note>
    </ligand>
</feature>
<feature type="binding site" evidence="7">
    <location>
        <position position="550"/>
    </location>
    <ligand>
        <name>ATP</name>
        <dbReference type="ChEBI" id="CHEBI:30616"/>
    </ligand>
</feature>
<evidence type="ECO:0000259" key="11">
    <source>
        <dbReference type="PROSITE" id="PS50263"/>
    </source>
</evidence>
<dbReference type="Gene3D" id="1.10.10.1140">
    <property type="entry name" value="Glutamine-dependent NAD+ synthetase, C-terminal domain"/>
    <property type="match status" value="1"/>
</dbReference>
<feature type="active site" description="Proton acceptor; for glutaminase activity" evidence="7">
    <location>
        <position position="46"/>
    </location>
</feature>
<keyword evidence="3 7" id="KW-0436">Ligase</keyword>
<dbReference type="Pfam" id="PF02540">
    <property type="entry name" value="NAD_synthase"/>
    <property type="match status" value="1"/>
</dbReference>
<gene>
    <name evidence="7" type="primary">nadE</name>
    <name evidence="12" type="ORF">DW740_09435</name>
</gene>
<feature type="binding site" evidence="7">
    <location>
        <position position="121"/>
    </location>
    <ligand>
        <name>L-glutamine</name>
        <dbReference type="ChEBI" id="CHEBI:58359"/>
    </ligand>
</feature>
<dbReference type="GO" id="GO:0008795">
    <property type="term" value="F:NAD+ synthase activity"/>
    <property type="evidence" value="ECO:0007669"/>
    <property type="project" value="UniProtKB-UniRule"/>
</dbReference>
<evidence type="ECO:0000256" key="9">
    <source>
        <dbReference type="RuleBase" id="RU003811"/>
    </source>
</evidence>
<comment type="caution">
    <text evidence="12">The sequence shown here is derived from an EMBL/GenBank/DDBJ whole genome shotgun (WGS) entry which is preliminary data.</text>
</comment>
<evidence type="ECO:0000256" key="6">
    <source>
        <dbReference type="ARBA" id="ARBA00023027"/>
    </source>
</evidence>
<dbReference type="Pfam" id="PF00795">
    <property type="entry name" value="CN_hydrolase"/>
    <property type="match status" value="2"/>
</dbReference>
<evidence type="ECO:0000313" key="13">
    <source>
        <dbReference type="Proteomes" id="UP000283745"/>
    </source>
</evidence>
<feature type="binding site" evidence="7">
    <location>
        <begin position="440"/>
        <end position="447"/>
    </location>
    <ligand>
        <name>ATP</name>
        <dbReference type="ChEBI" id="CHEBI:30616"/>
    </ligand>
</feature>
<dbReference type="PANTHER" id="PTHR23090">
    <property type="entry name" value="NH 3 /GLUTAMINE-DEPENDENT NAD + SYNTHETASE"/>
    <property type="match status" value="1"/>
</dbReference>
<feature type="active site" description="For glutaminase activity" evidence="7">
    <location>
        <position position="115"/>
    </location>
</feature>
<dbReference type="HAMAP" id="MF_02090">
    <property type="entry name" value="NadE_glutamine_dep"/>
    <property type="match status" value="1"/>
</dbReference>
<feature type="binding site" evidence="7">
    <location>
        <position position="687"/>
    </location>
    <ligand>
        <name>deamido-NAD(+)</name>
        <dbReference type="ChEBI" id="CHEBI:58437"/>
        <note>ligand shared between two neighboring subunits</note>
    </ligand>
</feature>
<keyword evidence="6 7" id="KW-0520">NAD</keyword>
<dbReference type="UniPathway" id="UPA00253">
    <property type="reaction ID" value="UER00334"/>
</dbReference>
<feature type="region of interest" description="Disordered" evidence="10">
    <location>
        <begin position="179"/>
        <end position="208"/>
    </location>
</feature>
<dbReference type="InterPro" id="IPR036526">
    <property type="entry name" value="C-N_Hydrolase_sf"/>
</dbReference>
<evidence type="ECO:0000256" key="4">
    <source>
        <dbReference type="ARBA" id="ARBA00022741"/>
    </source>
</evidence>
<dbReference type="Proteomes" id="UP000283745">
    <property type="component" value="Unassembled WGS sequence"/>
</dbReference>
<evidence type="ECO:0000256" key="1">
    <source>
        <dbReference type="ARBA" id="ARBA00005188"/>
    </source>
</evidence>
<dbReference type="SUPFAM" id="SSF52402">
    <property type="entry name" value="Adenine nucleotide alpha hydrolases-like"/>
    <property type="match status" value="1"/>
</dbReference>
<comment type="similarity">
    <text evidence="2 7 8">In the C-terminal section; belongs to the NAD synthetase family.</text>
</comment>